<comment type="caution">
    <text evidence="2">The sequence shown here is derived from an EMBL/GenBank/DDBJ whole genome shotgun (WGS) entry which is preliminary data.</text>
</comment>
<feature type="compositionally biased region" description="Polar residues" evidence="1">
    <location>
        <begin position="31"/>
        <end position="42"/>
    </location>
</feature>
<dbReference type="Gramene" id="OIT35059">
    <property type="protein sequence ID" value="OIT35059"/>
    <property type="gene ID" value="A4A49_63883"/>
</dbReference>
<feature type="compositionally biased region" description="Polar residues" evidence="1">
    <location>
        <begin position="51"/>
        <end position="70"/>
    </location>
</feature>
<dbReference type="STRING" id="49451.A0A314L213"/>
<organism evidence="2 3">
    <name type="scientific">Nicotiana attenuata</name>
    <name type="common">Coyote tobacco</name>
    <dbReference type="NCBI Taxonomy" id="49451"/>
    <lineage>
        <taxon>Eukaryota</taxon>
        <taxon>Viridiplantae</taxon>
        <taxon>Streptophyta</taxon>
        <taxon>Embryophyta</taxon>
        <taxon>Tracheophyta</taxon>
        <taxon>Spermatophyta</taxon>
        <taxon>Magnoliopsida</taxon>
        <taxon>eudicotyledons</taxon>
        <taxon>Gunneridae</taxon>
        <taxon>Pentapetalae</taxon>
        <taxon>asterids</taxon>
        <taxon>lamiids</taxon>
        <taxon>Solanales</taxon>
        <taxon>Solanaceae</taxon>
        <taxon>Nicotianoideae</taxon>
        <taxon>Nicotianeae</taxon>
        <taxon>Nicotiana</taxon>
    </lineage>
</organism>
<evidence type="ECO:0000256" key="1">
    <source>
        <dbReference type="SAM" id="MobiDB-lite"/>
    </source>
</evidence>
<keyword evidence="3" id="KW-1185">Reference proteome</keyword>
<sequence>MNMMKQNQEMMQSELLQMRQLMRKYAPDASMPQSSNGTSIPDANSGHERVPQTSRMPSVAENAQPSHGTT</sequence>
<name>A0A314L213_NICAT</name>
<dbReference type="EMBL" id="MJEQ01000616">
    <property type="protein sequence ID" value="OIT35059.1"/>
    <property type="molecule type" value="Genomic_DNA"/>
</dbReference>
<gene>
    <name evidence="2" type="ORF">A4A49_63883</name>
</gene>
<evidence type="ECO:0000313" key="3">
    <source>
        <dbReference type="Proteomes" id="UP000187609"/>
    </source>
</evidence>
<proteinExistence type="predicted"/>
<evidence type="ECO:0000313" key="2">
    <source>
        <dbReference type="EMBL" id="OIT35059.1"/>
    </source>
</evidence>
<feature type="non-terminal residue" evidence="2">
    <location>
        <position position="70"/>
    </location>
</feature>
<accession>A0A314L213</accession>
<dbReference type="AlphaFoldDB" id="A0A314L213"/>
<dbReference type="Proteomes" id="UP000187609">
    <property type="component" value="Unassembled WGS sequence"/>
</dbReference>
<protein>
    <submittedName>
        <fullName evidence="2">Uncharacterized protein</fullName>
    </submittedName>
</protein>
<feature type="region of interest" description="Disordered" evidence="1">
    <location>
        <begin position="24"/>
        <end position="70"/>
    </location>
</feature>
<reference evidence="2" key="1">
    <citation type="submission" date="2016-11" db="EMBL/GenBank/DDBJ databases">
        <title>The genome of Nicotiana attenuata.</title>
        <authorList>
            <person name="Xu S."/>
            <person name="Brockmoeller T."/>
            <person name="Gaquerel E."/>
            <person name="Navarro A."/>
            <person name="Kuhl H."/>
            <person name="Gase K."/>
            <person name="Ling Z."/>
            <person name="Zhou W."/>
            <person name="Kreitzer C."/>
            <person name="Stanke M."/>
            <person name="Tang H."/>
            <person name="Lyons E."/>
            <person name="Pandey P."/>
            <person name="Pandey S.P."/>
            <person name="Timmermann B."/>
            <person name="Baldwin I.T."/>
        </authorList>
    </citation>
    <scope>NUCLEOTIDE SEQUENCE [LARGE SCALE GENOMIC DNA]</scope>
    <source>
        <strain evidence="2">UT</strain>
    </source>
</reference>